<name>A0A2T0LE29_9BACL</name>
<reference evidence="1 2" key="1">
    <citation type="submission" date="2018-03" db="EMBL/GenBank/DDBJ databases">
        <title>Genomic Encyclopedia of Archaeal and Bacterial Type Strains, Phase II (KMG-II): from individual species to whole genera.</title>
        <authorList>
            <person name="Goeker M."/>
        </authorList>
    </citation>
    <scope>NUCLEOTIDE SEQUENCE [LARGE SCALE GENOMIC DNA]</scope>
    <source>
        <strain evidence="1 2">DSM 44946</strain>
    </source>
</reference>
<comment type="caution">
    <text evidence="1">The sequence shown here is derived from an EMBL/GenBank/DDBJ whole genome shotgun (WGS) entry which is preliminary data.</text>
</comment>
<dbReference type="OrthoDB" id="4304at2"/>
<gene>
    <name evidence="1" type="ORF">CLV97_11622</name>
</gene>
<evidence type="ECO:0000313" key="1">
    <source>
        <dbReference type="EMBL" id="PRX40139.1"/>
    </source>
</evidence>
<accession>A0A2T0LE29</accession>
<dbReference type="RefSeq" id="WP_106345508.1">
    <property type="nucleotide sequence ID" value="NZ_PVNE01000016.1"/>
</dbReference>
<dbReference type="AlphaFoldDB" id="A0A2T0LE29"/>
<dbReference type="EMBL" id="PVNE01000016">
    <property type="protein sequence ID" value="PRX40139.1"/>
    <property type="molecule type" value="Genomic_DNA"/>
</dbReference>
<evidence type="ECO:0000313" key="2">
    <source>
        <dbReference type="Proteomes" id="UP000237797"/>
    </source>
</evidence>
<organism evidence="1 2">
    <name type="scientific">Planifilum fimeticola</name>
    <dbReference type="NCBI Taxonomy" id="201975"/>
    <lineage>
        <taxon>Bacteria</taxon>
        <taxon>Bacillati</taxon>
        <taxon>Bacillota</taxon>
        <taxon>Bacilli</taxon>
        <taxon>Bacillales</taxon>
        <taxon>Thermoactinomycetaceae</taxon>
        <taxon>Planifilum</taxon>
    </lineage>
</organism>
<sequence length="146" mass="16718">MDRERVVFSRLIPVGETFSMVHTHSITKRPVRETFRVTKDRRIAIVEMEFDHFGANLPVRPEKDGSGMTEFLVRDGKYVVRYDETVYPALDLRVGQVVAHHRLHFNDGTTADLVRLAGGGTYVQIRAGSLISVVEEVLPWQIKRQK</sequence>
<dbReference type="Proteomes" id="UP000237797">
    <property type="component" value="Unassembled WGS sequence"/>
</dbReference>
<proteinExistence type="predicted"/>
<dbReference type="Pfam" id="PF08905">
    <property type="entry name" value="DUF1850"/>
    <property type="match status" value="1"/>
</dbReference>
<dbReference type="InterPro" id="IPR015001">
    <property type="entry name" value="DUF1850"/>
</dbReference>
<protein>
    <submittedName>
        <fullName evidence="1">Uncharacterized protein DUF1850</fullName>
    </submittedName>
</protein>
<keyword evidence="2" id="KW-1185">Reference proteome</keyword>